<dbReference type="PANTHER" id="PTHR11566:SF212">
    <property type="entry name" value="DYNAMIN"/>
    <property type="match status" value="1"/>
</dbReference>
<sequence>MTENQGMQHLIPVVNKLQDAFASLGVPLSLDLPQIAVVGSQSAGKSSVLENFVGKDFLPRGSGIVTRRPLILQLINSNTEYAEFLHCKGRIFSDFDQVRAEIEAETDRITGTNKGISNVPINLRVYSPHVLNLTLIDLPGLTKVPVGDQPHDIEQQIRNMLLEFINRESCLILAVSPANTDLANSDALKIAKEVDPQGVRTIGVVTKLDLMDEGTDARDILENKTLPLRRGYIGVVNRSQKDIDGRKDIKAALSSERKFFLSHPAYRHIADKLGTPYLQKTLNQQLTNHIRDTLPGLRSKLQAQFLSMERDVEEYKNFSPNDPTIKTKAMMQMTTEFGGDFEKSIEGTGSEISTNELSGGAKINRIFHERFPFELVKMECDEKELRREITYAIKNIHGIRTGLFTPDMAFETIVKRQIEKLKEPSLKCVDMVVSELSNVIQRCTDKMNRYPVLREETERIVTMKVRECEMNTKNQLILMVNIQLSYMNTNHEDFIGFANAQQKSETSSKRKLGNQVIRKGWLSLHNVSFIKGGSKEFWFVLSAETLAWYKDEEEKEKKYMLPLDNLKVRDIESGFMSRSHKFALFSTDTRNVYKDYKQLELGAESQDDVDSWKASFLRAGVYPERNTDVERESRGEELGSTDPQLERQVETIRNLVDSYLKIIHKTVRDLVPKTVMYMIIMALKAFISKELLAHLYSSGDQNNLMEESPEEAQKREDTLRMYQATKEALKIISEVSTQTVSTPLPPPVNDEWLANSGSNSSPHYHHNHEISNGPGSWSHMHSKPAVPANKPPHGMNSRGPPSASTMRSAPAPPSARPAVGAPSRPAPSRPAPSPTPVQQGGGLPPPLIPQRPVPGGAAPPPVPGRPSMPSRPQ</sequence>
<dbReference type="InterPro" id="IPR030381">
    <property type="entry name" value="G_DYNAMIN_dom"/>
</dbReference>
<evidence type="ECO:0000256" key="2">
    <source>
        <dbReference type="ARBA" id="ARBA00011980"/>
    </source>
</evidence>
<dbReference type="Pfam" id="PF00169">
    <property type="entry name" value="PH"/>
    <property type="match status" value="1"/>
</dbReference>
<dbReference type="InterPro" id="IPR022812">
    <property type="entry name" value="Dynamin"/>
</dbReference>
<dbReference type="OrthoDB" id="5061070at2759"/>
<dbReference type="InterPro" id="IPR019762">
    <property type="entry name" value="Dynamin_GTPase_CS"/>
</dbReference>
<dbReference type="PROSITE" id="PS51388">
    <property type="entry name" value="GED"/>
    <property type="match status" value="1"/>
</dbReference>
<dbReference type="GO" id="GO:0005737">
    <property type="term" value="C:cytoplasm"/>
    <property type="evidence" value="ECO:0007669"/>
    <property type="project" value="UniProtKB-ARBA"/>
</dbReference>
<proteinExistence type="inferred from homology"/>
<feature type="domain" description="Dynamin-type G" evidence="17">
    <location>
        <begin position="29"/>
        <end position="295"/>
    </location>
</feature>
<feature type="compositionally biased region" description="Low complexity" evidence="14">
    <location>
        <begin position="800"/>
        <end position="809"/>
    </location>
</feature>
<feature type="compositionally biased region" description="Pro residues" evidence="14">
    <location>
        <begin position="824"/>
        <end position="835"/>
    </location>
</feature>
<dbReference type="SMART" id="SM00053">
    <property type="entry name" value="DYNc"/>
    <property type="match status" value="1"/>
</dbReference>
<evidence type="ECO:0000256" key="5">
    <source>
        <dbReference type="ARBA" id="ARBA00022701"/>
    </source>
</evidence>
<evidence type="ECO:0000259" key="15">
    <source>
        <dbReference type="PROSITE" id="PS50003"/>
    </source>
</evidence>
<dbReference type="CDD" id="cd08771">
    <property type="entry name" value="DLP_1"/>
    <property type="match status" value="1"/>
</dbReference>
<dbReference type="InterPro" id="IPR000375">
    <property type="entry name" value="Dynamin_stalk"/>
</dbReference>
<dbReference type="SUPFAM" id="SSF50729">
    <property type="entry name" value="PH domain-like"/>
    <property type="match status" value="1"/>
</dbReference>
<dbReference type="InterPro" id="IPR001849">
    <property type="entry name" value="PH_domain"/>
</dbReference>
<dbReference type="Pfam" id="PF01031">
    <property type="entry name" value="Dynamin_M"/>
    <property type="match status" value="1"/>
</dbReference>
<organism evidence="18 19">
    <name type="scientific">Dimorphilus gyrociliatus</name>
    <dbReference type="NCBI Taxonomy" id="2664684"/>
    <lineage>
        <taxon>Eukaryota</taxon>
        <taxon>Metazoa</taxon>
        <taxon>Spiralia</taxon>
        <taxon>Lophotrochozoa</taxon>
        <taxon>Annelida</taxon>
        <taxon>Polychaeta</taxon>
        <taxon>Polychaeta incertae sedis</taxon>
        <taxon>Dinophilidae</taxon>
        <taxon>Dimorphilus</taxon>
    </lineage>
</organism>
<evidence type="ECO:0000313" key="19">
    <source>
        <dbReference type="Proteomes" id="UP000549394"/>
    </source>
</evidence>
<keyword evidence="19" id="KW-1185">Reference proteome</keyword>
<dbReference type="InterPro" id="IPR003130">
    <property type="entry name" value="GED"/>
</dbReference>
<evidence type="ECO:0000256" key="3">
    <source>
        <dbReference type="ARBA" id="ARBA00022490"/>
    </source>
</evidence>
<keyword evidence="4" id="KW-0254">Endocytosis</keyword>
<evidence type="ECO:0000256" key="10">
    <source>
        <dbReference type="ARBA" id="ARBA00023212"/>
    </source>
</evidence>
<dbReference type="PROSITE" id="PS51718">
    <property type="entry name" value="G_DYNAMIN_2"/>
    <property type="match status" value="1"/>
</dbReference>
<dbReference type="GO" id="GO:0098793">
    <property type="term" value="C:presynapse"/>
    <property type="evidence" value="ECO:0007669"/>
    <property type="project" value="GOC"/>
</dbReference>
<dbReference type="Gene3D" id="1.20.120.1240">
    <property type="entry name" value="Dynamin, middle domain"/>
    <property type="match status" value="1"/>
</dbReference>
<evidence type="ECO:0000256" key="14">
    <source>
        <dbReference type="SAM" id="MobiDB-lite"/>
    </source>
</evidence>
<feature type="domain" description="PH" evidence="15">
    <location>
        <begin position="515"/>
        <end position="621"/>
    </location>
</feature>
<dbReference type="PROSITE" id="PS00410">
    <property type="entry name" value="G_DYNAMIN_1"/>
    <property type="match status" value="1"/>
</dbReference>
<dbReference type="PANTHER" id="PTHR11566">
    <property type="entry name" value="DYNAMIN"/>
    <property type="match status" value="1"/>
</dbReference>
<evidence type="ECO:0000259" key="17">
    <source>
        <dbReference type="PROSITE" id="PS51718"/>
    </source>
</evidence>
<dbReference type="Pfam" id="PF00350">
    <property type="entry name" value="Dynamin_N"/>
    <property type="match status" value="1"/>
</dbReference>
<comment type="similarity">
    <text evidence="13">Belongs to the TRAFAC class dynamin-like GTPase superfamily. Dynamin/Fzo/YdjA family.</text>
</comment>
<evidence type="ECO:0000256" key="12">
    <source>
        <dbReference type="ARBA" id="ARBA00067339"/>
    </source>
</evidence>
<evidence type="ECO:0000259" key="16">
    <source>
        <dbReference type="PROSITE" id="PS51388"/>
    </source>
</evidence>
<dbReference type="CDD" id="cd01256">
    <property type="entry name" value="PH_dynamin"/>
    <property type="match status" value="1"/>
</dbReference>
<dbReference type="Gene3D" id="2.30.29.30">
    <property type="entry name" value="Pleckstrin-homology domain (PH domain)/Phosphotyrosine-binding domain (PTB)"/>
    <property type="match status" value="1"/>
</dbReference>
<comment type="caution">
    <text evidence="18">The sequence shown here is derived from an EMBL/GenBank/DDBJ whole genome shotgun (WGS) entry which is preliminary data.</text>
</comment>
<dbReference type="EC" id="3.6.5.5" evidence="2"/>
<dbReference type="FunFam" id="1.20.120.1240:FF:000008">
    <property type="entry name" value="dynamin-3 isoform X1"/>
    <property type="match status" value="1"/>
</dbReference>
<dbReference type="Proteomes" id="UP000549394">
    <property type="component" value="Unassembled WGS sequence"/>
</dbReference>
<evidence type="ECO:0000256" key="13">
    <source>
        <dbReference type="RuleBase" id="RU003932"/>
    </source>
</evidence>
<keyword evidence="7" id="KW-0378">Hydrolase</keyword>
<name>A0A7I8W2W1_9ANNE</name>
<dbReference type="SUPFAM" id="SSF52540">
    <property type="entry name" value="P-loop containing nucleoside triphosphate hydrolases"/>
    <property type="match status" value="1"/>
</dbReference>
<evidence type="ECO:0000256" key="4">
    <source>
        <dbReference type="ARBA" id="ARBA00022583"/>
    </source>
</evidence>
<dbReference type="GO" id="GO:0016185">
    <property type="term" value="P:synaptic vesicle budding from presynaptic endocytic zone membrane"/>
    <property type="evidence" value="ECO:0007669"/>
    <property type="project" value="TreeGrafter"/>
</dbReference>
<dbReference type="InterPro" id="IPR027417">
    <property type="entry name" value="P-loop_NTPase"/>
</dbReference>
<dbReference type="InterPro" id="IPR011993">
    <property type="entry name" value="PH-like_dom_sf"/>
</dbReference>
<feature type="compositionally biased region" description="Pro residues" evidence="14">
    <location>
        <begin position="843"/>
        <end position="873"/>
    </location>
</feature>
<evidence type="ECO:0000256" key="7">
    <source>
        <dbReference type="ARBA" id="ARBA00022801"/>
    </source>
</evidence>
<keyword evidence="9" id="KW-0505">Motor protein</keyword>
<keyword evidence="10" id="KW-0206">Cytoskeleton</keyword>
<keyword evidence="3" id="KW-0963">Cytoplasm</keyword>
<dbReference type="GO" id="GO:0003924">
    <property type="term" value="F:GTPase activity"/>
    <property type="evidence" value="ECO:0007669"/>
    <property type="project" value="InterPro"/>
</dbReference>
<evidence type="ECO:0000256" key="11">
    <source>
        <dbReference type="ARBA" id="ARBA00048040"/>
    </source>
</evidence>
<comment type="subcellular location">
    <subcellularLocation>
        <location evidence="1">Cytoplasm</location>
        <location evidence="1">Cytoskeleton</location>
    </subcellularLocation>
</comment>
<dbReference type="GO" id="GO:0005886">
    <property type="term" value="C:plasma membrane"/>
    <property type="evidence" value="ECO:0007669"/>
    <property type="project" value="TreeGrafter"/>
</dbReference>
<dbReference type="FunFam" id="3.40.50.300:FF:000045">
    <property type="entry name" value="dynamin-1 isoform X2"/>
    <property type="match status" value="1"/>
</dbReference>
<dbReference type="Pfam" id="PF02212">
    <property type="entry name" value="GED"/>
    <property type="match status" value="1"/>
</dbReference>
<dbReference type="Gene3D" id="3.40.50.300">
    <property type="entry name" value="P-loop containing nucleotide triphosphate hydrolases"/>
    <property type="match status" value="1"/>
</dbReference>
<dbReference type="InterPro" id="IPR001401">
    <property type="entry name" value="Dynamin_GTPase"/>
</dbReference>
<feature type="region of interest" description="Disordered" evidence="14">
    <location>
        <begin position="737"/>
        <end position="873"/>
    </location>
</feature>
<dbReference type="InterPro" id="IPR020850">
    <property type="entry name" value="GED_dom"/>
</dbReference>
<dbReference type="SMART" id="SM00302">
    <property type="entry name" value="GED"/>
    <property type="match status" value="1"/>
</dbReference>
<reference evidence="18 19" key="1">
    <citation type="submission" date="2020-08" db="EMBL/GenBank/DDBJ databases">
        <authorList>
            <person name="Hejnol A."/>
        </authorList>
    </citation>
    <scope>NUCLEOTIDE SEQUENCE [LARGE SCALE GENOMIC DNA]</scope>
</reference>
<dbReference type="SMART" id="SM00233">
    <property type="entry name" value="PH"/>
    <property type="match status" value="1"/>
</dbReference>
<dbReference type="GO" id="GO:0031623">
    <property type="term" value="P:receptor internalization"/>
    <property type="evidence" value="ECO:0007669"/>
    <property type="project" value="TreeGrafter"/>
</dbReference>
<dbReference type="GO" id="GO:0005874">
    <property type="term" value="C:microtubule"/>
    <property type="evidence" value="ECO:0007669"/>
    <property type="project" value="UniProtKB-KW"/>
</dbReference>
<evidence type="ECO:0000256" key="6">
    <source>
        <dbReference type="ARBA" id="ARBA00022741"/>
    </source>
</evidence>
<dbReference type="GO" id="GO:0008017">
    <property type="term" value="F:microtubule binding"/>
    <property type="evidence" value="ECO:0007669"/>
    <property type="project" value="TreeGrafter"/>
</dbReference>
<keyword evidence="5" id="KW-0493">Microtubule</keyword>
<dbReference type="EMBL" id="CAJFCJ010000019">
    <property type="protein sequence ID" value="CAD5122910.1"/>
    <property type="molecule type" value="Genomic_DNA"/>
</dbReference>
<feature type="domain" description="GED" evidence="16">
    <location>
        <begin position="649"/>
        <end position="740"/>
    </location>
</feature>
<comment type="catalytic activity">
    <reaction evidence="11">
        <text>GTP + H2O = GDP + phosphate + H(+)</text>
        <dbReference type="Rhea" id="RHEA:19669"/>
        <dbReference type="ChEBI" id="CHEBI:15377"/>
        <dbReference type="ChEBI" id="CHEBI:15378"/>
        <dbReference type="ChEBI" id="CHEBI:37565"/>
        <dbReference type="ChEBI" id="CHEBI:43474"/>
        <dbReference type="ChEBI" id="CHEBI:58189"/>
        <dbReference type="EC" id="3.6.5.5"/>
    </reaction>
</comment>
<keyword evidence="6 13" id="KW-0547">Nucleotide-binding</keyword>
<evidence type="ECO:0000256" key="1">
    <source>
        <dbReference type="ARBA" id="ARBA00004245"/>
    </source>
</evidence>
<dbReference type="AlphaFoldDB" id="A0A7I8W2W1"/>
<dbReference type="GO" id="GO:0005819">
    <property type="term" value="C:spindle"/>
    <property type="evidence" value="ECO:0007669"/>
    <property type="project" value="UniProtKB-ARBA"/>
</dbReference>
<accession>A0A7I8W2W1</accession>
<protein>
    <recommendedName>
        <fullName evidence="12">Dynamin</fullName>
        <ecNumber evidence="2">3.6.5.5</ecNumber>
    </recommendedName>
</protein>
<evidence type="ECO:0000313" key="18">
    <source>
        <dbReference type="EMBL" id="CAD5122910.1"/>
    </source>
</evidence>
<dbReference type="InterPro" id="IPR045063">
    <property type="entry name" value="Dynamin_N"/>
</dbReference>
<evidence type="ECO:0000256" key="9">
    <source>
        <dbReference type="ARBA" id="ARBA00023175"/>
    </source>
</evidence>
<evidence type="ECO:0000256" key="8">
    <source>
        <dbReference type="ARBA" id="ARBA00023134"/>
    </source>
</evidence>
<keyword evidence="8 13" id="KW-0342">GTP-binding</keyword>
<gene>
    <name evidence="18" type="ORF">DGYR_LOCUS10651</name>
</gene>
<dbReference type="PROSITE" id="PS50003">
    <property type="entry name" value="PH_DOMAIN"/>
    <property type="match status" value="1"/>
</dbReference>
<dbReference type="GO" id="GO:0005525">
    <property type="term" value="F:GTP binding"/>
    <property type="evidence" value="ECO:0007669"/>
    <property type="project" value="UniProtKB-KW"/>
</dbReference>
<dbReference type="PRINTS" id="PR00195">
    <property type="entry name" value="DYNAMIN"/>
</dbReference>